<dbReference type="PANTHER" id="PTHR34144:SF7">
    <property type="entry name" value="EXPORT PROTEIN (CAP59), PUTATIVE (AFU_ORTHOLOGUE AFUA_7G05020)-RELATED"/>
    <property type="match status" value="1"/>
</dbReference>
<dbReference type="KEGG" id="mtm:MYCTH_2310628"/>
<dbReference type="PANTHER" id="PTHR34144">
    <property type="entry name" value="CHROMOSOME 8, WHOLE GENOME SHOTGUN SEQUENCE"/>
    <property type="match status" value="1"/>
</dbReference>
<evidence type="ECO:0000256" key="1">
    <source>
        <dbReference type="SAM" id="MobiDB-lite"/>
    </source>
</evidence>
<dbReference type="OrthoDB" id="262547at2759"/>
<dbReference type="GO" id="GO:0016740">
    <property type="term" value="F:transferase activity"/>
    <property type="evidence" value="ECO:0007669"/>
    <property type="project" value="UniProtKB-KW"/>
</dbReference>
<organism evidence="2 3">
    <name type="scientific">Thermothelomyces thermophilus (strain ATCC 42464 / BCRC 31852 / DSM 1799)</name>
    <name type="common">Sporotrichum thermophile</name>
    <dbReference type="NCBI Taxonomy" id="573729"/>
    <lineage>
        <taxon>Eukaryota</taxon>
        <taxon>Fungi</taxon>
        <taxon>Dikarya</taxon>
        <taxon>Ascomycota</taxon>
        <taxon>Pezizomycotina</taxon>
        <taxon>Sordariomycetes</taxon>
        <taxon>Sordariomycetidae</taxon>
        <taxon>Sordariales</taxon>
        <taxon>Chaetomiaceae</taxon>
        <taxon>Thermothelomyces</taxon>
    </lineage>
</organism>
<gene>
    <name evidence="2" type="ORF">MYCTH_2310628</name>
</gene>
<dbReference type="STRING" id="573729.G2QLS4"/>
<dbReference type="eggNOG" id="ENOG502RJAT">
    <property type="taxonomic scope" value="Eukaryota"/>
</dbReference>
<dbReference type="Pfam" id="PF11735">
    <property type="entry name" value="CAP59_mtransfer"/>
    <property type="match status" value="1"/>
</dbReference>
<dbReference type="Proteomes" id="UP000007322">
    <property type="component" value="Chromosome 6"/>
</dbReference>
<protein>
    <submittedName>
        <fullName evidence="2">Glycosyltransferase family 69 protein</fullName>
    </submittedName>
</protein>
<dbReference type="HOGENOM" id="CLU_040564_1_0_1"/>
<proteinExistence type="predicted"/>
<dbReference type="GeneID" id="11514286"/>
<dbReference type="InterPro" id="IPR021047">
    <property type="entry name" value="Mannosyltransferase_CMT1"/>
</dbReference>
<keyword evidence="2" id="KW-0808">Transferase</keyword>
<dbReference type="AlphaFoldDB" id="G2QLS4"/>
<name>G2QLS4_THET4</name>
<sequence>MAARRTRLLPKIRSALQKLLFVYLVWTIIEAHRCYYRISRAEREAIARTDLIEPTRVYIASLHWNNEDILRSEWNKAVLDLVKTFGANNVFVSVYESGSWDDTKGALRELDKELETMGVARKIILDQETHKDLITQPPADEGWITIPDGTRMPRRIPYLSKLRNLSLRPLLELAENGTTFDQVLFLGDVVFTVSDVLNLLKTNNGRYAAACSLDFSKPPNFYDTFALRDARGHQYATQTWPYFRASQSRKAMINAKPVPVSSCWNGIVAMPASTFAGIRGLRFRGIPDDLATSHLEASECCLIHADNPASRSRGVFVNPAVRVGYDRKAYDAVHRNAPRRRDDDDDDDENGHSDTGGGGGGSWLSLSEVYFGLWKNRLARWLTTPWFEEQEVRRRIERWARAGEGREEKGEFCVVDEMQIVVHNGWKHLR</sequence>
<evidence type="ECO:0000313" key="3">
    <source>
        <dbReference type="Proteomes" id="UP000007322"/>
    </source>
</evidence>
<feature type="region of interest" description="Disordered" evidence="1">
    <location>
        <begin position="334"/>
        <end position="360"/>
    </location>
</feature>
<dbReference type="InParanoid" id="G2QLS4"/>
<evidence type="ECO:0000313" key="2">
    <source>
        <dbReference type="EMBL" id="AEO60904.1"/>
    </source>
</evidence>
<accession>G2QLS4</accession>
<dbReference type="VEuPathDB" id="FungiDB:MYCTH_2310628"/>
<reference evidence="2 3" key="1">
    <citation type="journal article" date="2011" name="Nat. Biotechnol.">
        <title>Comparative genomic analysis of the thermophilic biomass-degrading fungi Myceliophthora thermophila and Thielavia terrestris.</title>
        <authorList>
            <person name="Berka R.M."/>
            <person name="Grigoriev I.V."/>
            <person name="Otillar R."/>
            <person name="Salamov A."/>
            <person name="Grimwood J."/>
            <person name="Reid I."/>
            <person name="Ishmael N."/>
            <person name="John T."/>
            <person name="Darmond C."/>
            <person name="Moisan M.-C."/>
            <person name="Henrissat B."/>
            <person name="Coutinho P.M."/>
            <person name="Lombard V."/>
            <person name="Natvig D.O."/>
            <person name="Lindquist E."/>
            <person name="Schmutz J."/>
            <person name="Lucas S."/>
            <person name="Harris P."/>
            <person name="Powlowski J."/>
            <person name="Bellemare A."/>
            <person name="Taylor D."/>
            <person name="Butler G."/>
            <person name="de Vries R.P."/>
            <person name="Allijn I.E."/>
            <person name="van den Brink J."/>
            <person name="Ushinsky S."/>
            <person name="Storms R."/>
            <person name="Powell A.J."/>
            <person name="Paulsen I.T."/>
            <person name="Elbourne L.D.H."/>
            <person name="Baker S.E."/>
            <person name="Magnuson J."/>
            <person name="LaBoissiere S."/>
            <person name="Clutterbuck A.J."/>
            <person name="Martinez D."/>
            <person name="Wogulis M."/>
            <person name="de Leon A.L."/>
            <person name="Rey M.W."/>
            <person name="Tsang A."/>
        </authorList>
    </citation>
    <scope>NUCLEOTIDE SEQUENCE [LARGE SCALE GENOMIC DNA]</scope>
    <source>
        <strain evidence="3">ATCC 42464 / BCRC 31852 / DSM 1799</strain>
    </source>
</reference>
<dbReference type="RefSeq" id="XP_003666149.1">
    <property type="nucleotide sequence ID" value="XM_003666101.1"/>
</dbReference>
<dbReference type="EMBL" id="CP003007">
    <property type="protein sequence ID" value="AEO60904.1"/>
    <property type="molecule type" value="Genomic_DNA"/>
</dbReference>
<keyword evidence="3" id="KW-1185">Reference proteome</keyword>
<dbReference type="OMA" id="YIASMHW"/>